<protein>
    <submittedName>
        <fullName evidence="2">Uncharacterized protein</fullName>
    </submittedName>
</protein>
<organism evidence="2">
    <name type="scientific">Sipha flava</name>
    <name type="common">yellow sugarcane aphid</name>
    <dbReference type="NCBI Taxonomy" id="143950"/>
    <lineage>
        <taxon>Eukaryota</taxon>
        <taxon>Metazoa</taxon>
        <taxon>Ecdysozoa</taxon>
        <taxon>Arthropoda</taxon>
        <taxon>Hexapoda</taxon>
        <taxon>Insecta</taxon>
        <taxon>Pterygota</taxon>
        <taxon>Neoptera</taxon>
        <taxon>Paraneoptera</taxon>
        <taxon>Hemiptera</taxon>
        <taxon>Sternorrhyncha</taxon>
        <taxon>Aphidomorpha</taxon>
        <taxon>Aphidoidea</taxon>
        <taxon>Aphididae</taxon>
        <taxon>Sipha</taxon>
    </lineage>
</organism>
<keyword evidence="1" id="KW-1133">Transmembrane helix</keyword>
<gene>
    <name evidence="2" type="ORF">g.884</name>
</gene>
<accession>A0A2S2QBX9</accession>
<dbReference type="AlphaFoldDB" id="A0A2S2QBX9"/>
<dbReference type="EMBL" id="GGMS01006033">
    <property type="protein sequence ID" value="MBY75236.1"/>
    <property type="molecule type" value="Transcribed_RNA"/>
</dbReference>
<name>A0A2S2QBX9_9HEMI</name>
<keyword evidence="1" id="KW-0472">Membrane</keyword>
<proteinExistence type="predicted"/>
<evidence type="ECO:0000256" key="1">
    <source>
        <dbReference type="SAM" id="Phobius"/>
    </source>
</evidence>
<sequence length="107" mass="12688">MHFDLHTVRRRPVKYNIIVVLHTACACARATCGTYVRNIMVTSPLFAFNSLLQSVVHNFHFDQPIRIRFPIAEFSFITVQYKRRFNNSTFLTYTYSFVFLIILNYSR</sequence>
<keyword evidence="1" id="KW-0812">Transmembrane</keyword>
<reference evidence="2" key="1">
    <citation type="submission" date="2018-04" db="EMBL/GenBank/DDBJ databases">
        <title>Transcriptome assembly of Sipha flava.</title>
        <authorList>
            <person name="Scully E.D."/>
            <person name="Geib S.M."/>
            <person name="Palmer N.A."/>
            <person name="Koch K."/>
            <person name="Bradshaw J."/>
            <person name="Heng-Moss T."/>
            <person name="Sarath G."/>
        </authorList>
    </citation>
    <scope>NUCLEOTIDE SEQUENCE</scope>
</reference>
<feature type="transmembrane region" description="Helical" evidence="1">
    <location>
        <begin position="90"/>
        <end position="106"/>
    </location>
</feature>
<evidence type="ECO:0000313" key="2">
    <source>
        <dbReference type="EMBL" id="MBY75236.1"/>
    </source>
</evidence>